<reference evidence="11 12" key="1">
    <citation type="submission" date="2015-04" db="EMBL/GenBank/DDBJ databases">
        <title>Taxonomic description and genome sequence of Bacillus campisalis sp. nov., a novel member of the genus Bacillus isolated from solar saltern.</title>
        <authorList>
            <person name="Mathan Kumar R."/>
            <person name="Kaur G."/>
            <person name="Kumar A."/>
            <person name="Singh N.K."/>
            <person name="Kaur N."/>
            <person name="Kumar N."/>
            <person name="Mayilraj S."/>
        </authorList>
    </citation>
    <scope>NUCLEOTIDE SEQUENCE [LARGE SCALE GENOMIC DNA]</scope>
    <source>
        <strain evidence="11 12">SA2-6</strain>
    </source>
</reference>
<evidence type="ECO:0000256" key="5">
    <source>
        <dbReference type="ARBA" id="ARBA00022500"/>
    </source>
</evidence>
<keyword evidence="12" id="KW-1185">Reference proteome</keyword>
<keyword evidence="9 10" id="KW-0472">Membrane</keyword>
<keyword evidence="8 10" id="KW-1133">Transmembrane helix</keyword>
<dbReference type="Pfam" id="PF03748">
    <property type="entry name" value="FliL"/>
    <property type="match status" value="1"/>
</dbReference>
<dbReference type="GO" id="GO:0009425">
    <property type="term" value="C:bacterial-type flagellum basal body"/>
    <property type="evidence" value="ECO:0007669"/>
    <property type="project" value="InterPro"/>
</dbReference>
<dbReference type="GO" id="GO:0006935">
    <property type="term" value="P:chemotaxis"/>
    <property type="evidence" value="ECO:0007669"/>
    <property type="project" value="UniProtKB-KW"/>
</dbReference>
<dbReference type="InterPro" id="IPR005503">
    <property type="entry name" value="FliL"/>
</dbReference>
<evidence type="ECO:0000256" key="3">
    <source>
        <dbReference type="ARBA" id="ARBA00008281"/>
    </source>
</evidence>
<keyword evidence="11" id="KW-0966">Cell projection</keyword>
<dbReference type="AlphaFoldDB" id="A0A0M2SWP5"/>
<evidence type="ECO:0000256" key="8">
    <source>
        <dbReference type="ARBA" id="ARBA00022989"/>
    </source>
</evidence>
<dbReference type="EMBL" id="LAYY01000005">
    <property type="protein sequence ID" value="KKK38984.1"/>
    <property type="molecule type" value="Genomic_DNA"/>
</dbReference>
<dbReference type="Proteomes" id="UP000034166">
    <property type="component" value="Unassembled WGS sequence"/>
</dbReference>
<evidence type="ECO:0000313" key="11">
    <source>
        <dbReference type="EMBL" id="KKK38984.1"/>
    </source>
</evidence>
<evidence type="ECO:0000313" key="12">
    <source>
        <dbReference type="Proteomes" id="UP000034166"/>
    </source>
</evidence>
<gene>
    <name evidence="11" type="ORF">WQ57_06470</name>
</gene>
<evidence type="ECO:0000256" key="4">
    <source>
        <dbReference type="ARBA" id="ARBA00022475"/>
    </source>
</evidence>
<sequence length="139" mass="15141">MGKLNIFLAITAVVVIGMGSVFFLGKDAFGFGSEKKPSVEDIVELSVDTDVITTNLASNNFAVVQFNILLDSKEAKAELDMRKPEVRAAVIAILAGFTKDQLTGREGIANLEEELYAKLEAMVESGRVERVLVTEFKVQ</sequence>
<dbReference type="RefSeq" id="WP_046522918.1">
    <property type="nucleotide sequence ID" value="NZ_LAYY01000005.1"/>
</dbReference>
<evidence type="ECO:0000256" key="1">
    <source>
        <dbReference type="ARBA" id="ARBA00002254"/>
    </source>
</evidence>
<dbReference type="PANTHER" id="PTHR35091:SF2">
    <property type="entry name" value="FLAGELLAR PROTEIN FLIL"/>
    <property type="match status" value="1"/>
</dbReference>
<evidence type="ECO:0000256" key="2">
    <source>
        <dbReference type="ARBA" id="ARBA00004162"/>
    </source>
</evidence>
<dbReference type="GO" id="GO:0005886">
    <property type="term" value="C:plasma membrane"/>
    <property type="evidence" value="ECO:0007669"/>
    <property type="project" value="UniProtKB-SubCell"/>
</dbReference>
<protein>
    <recommendedName>
        <fullName evidence="10">Flagellar protein FliL</fullName>
    </recommendedName>
</protein>
<dbReference type="OrthoDB" id="2381796at2"/>
<comment type="subcellular location">
    <subcellularLocation>
        <location evidence="2">Cell membrane</location>
        <topology evidence="2">Single-pass membrane protein</topology>
    </subcellularLocation>
</comment>
<keyword evidence="11" id="KW-0969">Cilium</keyword>
<proteinExistence type="inferred from homology"/>
<comment type="function">
    <text evidence="1 10">Controls the rotational direction of flagella during chemotaxis.</text>
</comment>
<comment type="similarity">
    <text evidence="3 10">Belongs to the FliL family.</text>
</comment>
<evidence type="ECO:0000256" key="10">
    <source>
        <dbReference type="RuleBase" id="RU364125"/>
    </source>
</evidence>
<organism evidence="11 12">
    <name type="scientific">Mesobacillus campisalis</name>
    <dbReference type="NCBI Taxonomy" id="1408103"/>
    <lineage>
        <taxon>Bacteria</taxon>
        <taxon>Bacillati</taxon>
        <taxon>Bacillota</taxon>
        <taxon>Bacilli</taxon>
        <taxon>Bacillales</taxon>
        <taxon>Bacillaceae</taxon>
        <taxon>Mesobacillus</taxon>
    </lineage>
</organism>
<evidence type="ECO:0000256" key="9">
    <source>
        <dbReference type="ARBA" id="ARBA00023136"/>
    </source>
</evidence>
<dbReference type="PATRIC" id="fig|1408103.3.peg.1458"/>
<keyword evidence="11" id="KW-0282">Flagellum</keyword>
<keyword evidence="4 10" id="KW-1003">Cell membrane</keyword>
<keyword evidence="7 10" id="KW-0283">Flagellar rotation</keyword>
<evidence type="ECO:0000256" key="6">
    <source>
        <dbReference type="ARBA" id="ARBA00022692"/>
    </source>
</evidence>
<comment type="caution">
    <text evidence="11">The sequence shown here is derived from an EMBL/GenBank/DDBJ whole genome shotgun (WGS) entry which is preliminary data.</text>
</comment>
<evidence type="ECO:0000256" key="7">
    <source>
        <dbReference type="ARBA" id="ARBA00022779"/>
    </source>
</evidence>
<dbReference type="PANTHER" id="PTHR35091">
    <property type="entry name" value="FLAGELLAR PROTEIN FLIL"/>
    <property type="match status" value="1"/>
</dbReference>
<keyword evidence="5 10" id="KW-0145">Chemotaxis</keyword>
<accession>A0A0M2SWP5</accession>
<dbReference type="GO" id="GO:0071978">
    <property type="term" value="P:bacterial-type flagellum-dependent swarming motility"/>
    <property type="evidence" value="ECO:0007669"/>
    <property type="project" value="TreeGrafter"/>
</dbReference>
<feature type="transmembrane region" description="Helical" evidence="10">
    <location>
        <begin position="6"/>
        <end position="25"/>
    </location>
</feature>
<name>A0A0M2SWP5_9BACI</name>
<keyword evidence="6 10" id="KW-0812">Transmembrane</keyword>